<feature type="compositionally biased region" description="Polar residues" evidence="1">
    <location>
        <begin position="495"/>
        <end position="507"/>
    </location>
</feature>
<dbReference type="eggNOG" id="ENOG5030UW2">
    <property type="taxonomic scope" value="Bacteria"/>
</dbReference>
<dbReference type="Proteomes" id="UP000035034">
    <property type="component" value="Unassembled WGS sequence"/>
</dbReference>
<feature type="compositionally biased region" description="Low complexity" evidence="1">
    <location>
        <begin position="601"/>
        <end position="624"/>
    </location>
</feature>
<organism evidence="2 3">
    <name type="scientific">Gordonia effusa NBRC 100432</name>
    <dbReference type="NCBI Taxonomy" id="1077974"/>
    <lineage>
        <taxon>Bacteria</taxon>
        <taxon>Bacillati</taxon>
        <taxon>Actinomycetota</taxon>
        <taxon>Actinomycetes</taxon>
        <taxon>Mycobacteriales</taxon>
        <taxon>Gordoniaceae</taxon>
        <taxon>Gordonia</taxon>
    </lineage>
</organism>
<feature type="region of interest" description="Disordered" evidence="1">
    <location>
        <begin position="1"/>
        <end position="130"/>
    </location>
</feature>
<feature type="region of interest" description="Disordered" evidence="1">
    <location>
        <begin position="668"/>
        <end position="694"/>
    </location>
</feature>
<feature type="compositionally biased region" description="Basic and acidic residues" evidence="1">
    <location>
        <begin position="582"/>
        <end position="598"/>
    </location>
</feature>
<feature type="compositionally biased region" description="Gly residues" evidence="1">
    <location>
        <begin position="514"/>
        <end position="526"/>
    </location>
</feature>
<evidence type="ECO:0000256" key="1">
    <source>
        <dbReference type="SAM" id="MobiDB-lite"/>
    </source>
</evidence>
<feature type="region of interest" description="Disordered" evidence="1">
    <location>
        <begin position="728"/>
        <end position="844"/>
    </location>
</feature>
<evidence type="ECO:0000313" key="3">
    <source>
        <dbReference type="Proteomes" id="UP000035034"/>
    </source>
</evidence>
<comment type="caution">
    <text evidence="2">The sequence shown here is derived from an EMBL/GenBank/DDBJ whole genome shotgun (WGS) entry which is preliminary data.</text>
</comment>
<dbReference type="STRING" id="1077974.GOEFS_083_00210"/>
<protein>
    <submittedName>
        <fullName evidence="2">Uncharacterized protein</fullName>
    </submittedName>
</protein>
<feature type="compositionally biased region" description="Low complexity" evidence="1">
    <location>
        <begin position="527"/>
        <end position="539"/>
    </location>
</feature>
<feature type="compositionally biased region" description="Basic and acidic residues" evidence="1">
    <location>
        <begin position="71"/>
        <end position="124"/>
    </location>
</feature>
<dbReference type="EMBL" id="BAEH01000083">
    <property type="protein sequence ID" value="GAB19390.1"/>
    <property type="molecule type" value="Genomic_DNA"/>
</dbReference>
<gene>
    <name evidence="2" type="ORF">GOEFS_083_00210</name>
</gene>
<feature type="compositionally biased region" description="Low complexity" evidence="1">
    <location>
        <begin position="776"/>
        <end position="837"/>
    </location>
</feature>
<dbReference type="RefSeq" id="WP_007318725.1">
    <property type="nucleotide sequence ID" value="NZ_BAEH01000083.1"/>
</dbReference>
<feature type="compositionally biased region" description="Basic and acidic residues" evidence="1">
    <location>
        <begin position="1"/>
        <end position="62"/>
    </location>
</feature>
<accession>H0R2T9</accession>
<feature type="compositionally biased region" description="Basic and acidic residues" evidence="1">
    <location>
        <begin position="540"/>
        <end position="573"/>
    </location>
</feature>
<reference evidence="2 3" key="1">
    <citation type="submission" date="2011-12" db="EMBL/GenBank/DDBJ databases">
        <title>Whole genome shotgun sequence of Gordonia effusa NBRC 100432.</title>
        <authorList>
            <person name="Yoshida I."/>
            <person name="Takarada H."/>
            <person name="Hosoyama A."/>
            <person name="Tsuchikane K."/>
            <person name="Katsumata H."/>
            <person name="Yamazaki S."/>
            <person name="Fujita N."/>
        </authorList>
    </citation>
    <scope>NUCLEOTIDE SEQUENCE [LARGE SCALE GENOMIC DNA]</scope>
    <source>
        <strain evidence="2 3">NBRC 100432</strain>
    </source>
</reference>
<evidence type="ECO:0000313" key="2">
    <source>
        <dbReference type="EMBL" id="GAB19390.1"/>
    </source>
</evidence>
<feature type="compositionally biased region" description="Polar residues" evidence="1">
    <location>
        <begin position="753"/>
        <end position="764"/>
    </location>
</feature>
<sequence>MANHDMHAEQIRAEIEQREQERIRVEAERRAAADKAWAEAEAKRRNASWDEHYAAEKQRAEQFHSGGKPAADTKPDAKPATEPKPDTEQKPDTDEKPKPDADKDTDSKPKPDEKPAPQPDDKPKPSAGQRFARAAGIPDGYVRSPIKQFPALLKTQVKTGADISATLAGKMGAKGALKTAARLIPGVGTAVGLYSAWNNAKSGDYVGAALNLVGSIPGPIGWVGLGASVAWEMFDLGGNKIGQWDSPDGSTTHILPAAASDVGGVTALDGQLRQAQQLVFSFQDGPNGRVWDSNPPEALRLDGADIKQEIAEALGGISGLFAEVDRVMSSAGEQYFDEYKARLQPHLDAMAALREQVKPFVQQLTAASDGAGQAYTAVLDANRSAREQLAADSKLSDQGPASAFTSAVSAAGSRVIAADQNIANLFGEPAAVLTATVASGTGTRIDPSKTATPVQTTPASPTTPAAVTPTSQTPTPAKTETPNKTTDALGDLLRSLNQKQQAPTTPVSTPNLGNGLGGGSPLGMGGSPLTSSPSKPLSSDGDRKLDDSNKKGDEKKDERKLAEPKEKTQERKPTPLAASKTDNAKTKPGDLKSTEKPGGHAAAVPAQPSAATAANPAAAAAQGPAAPPEPSKEVDVKGNKATFPDAKTAKLASLLAAADPTHPLSLAEAAKAAGLTPPVPGQDPGSQVAPAQAKPGDLLVAGDKSYLLLGDGKFYDLQEYKVVSADQLPQDMGSRGGYFHLNDPSPAGAPGTQPVSGQTPNAVDQQVPGGTPPAAAPADASSPKADPAPGAPAPATGAVPSTGTPGAPKPAGQAGPSSAESTQTGTGQTSPSPSTSALDPSAVR</sequence>
<feature type="compositionally biased region" description="Low complexity" evidence="1">
    <location>
        <begin position="450"/>
        <end position="477"/>
    </location>
</feature>
<keyword evidence="3" id="KW-1185">Reference proteome</keyword>
<name>H0R2T9_9ACTN</name>
<proteinExistence type="predicted"/>
<dbReference type="AlphaFoldDB" id="H0R2T9"/>
<feature type="region of interest" description="Disordered" evidence="1">
    <location>
        <begin position="441"/>
        <end position="641"/>
    </location>
</feature>